<dbReference type="InterPro" id="IPR036388">
    <property type="entry name" value="WH-like_DNA-bd_sf"/>
</dbReference>
<protein>
    <recommendedName>
        <fullName evidence="3">DUF742 domain-containing protein</fullName>
    </recommendedName>
</protein>
<dbReference type="AlphaFoldDB" id="A0A8J3L5J0"/>
<evidence type="ECO:0008006" key="3">
    <source>
        <dbReference type="Google" id="ProtNLM"/>
    </source>
</evidence>
<dbReference type="PANTHER" id="PTHR36221">
    <property type="entry name" value="DUF742 DOMAIN-CONTAINING PROTEIN"/>
    <property type="match status" value="1"/>
</dbReference>
<comment type="caution">
    <text evidence="1">The sequence shown here is derived from an EMBL/GenBank/DDBJ whole genome shotgun (WGS) entry which is preliminary data.</text>
</comment>
<evidence type="ECO:0000313" key="2">
    <source>
        <dbReference type="Proteomes" id="UP000630887"/>
    </source>
</evidence>
<gene>
    <name evidence="1" type="ORF">Cco03nite_34950</name>
</gene>
<organism evidence="1 2">
    <name type="scientific">Catellatospora coxensis</name>
    <dbReference type="NCBI Taxonomy" id="310354"/>
    <lineage>
        <taxon>Bacteria</taxon>
        <taxon>Bacillati</taxon>
        <taxon>Actinomycetota</taxon>
        <taxon>Actinomycetes</taxon>
        <taxon>Micromonosporales</taxon>
        <taxon>Micromonosporaceae</taxon>
        <taxon>Catellatospora</taxon>
    </lineage>
</organism>
<dbReference type="Gene3D" id="1.10.10.10">
    <property type="entry name" value="Winged helix-like DNA-binding domain superfamily/Winged helix DNA-binding domain"/>
    <property type="match status" value="1"/>
</dbReference>
<proteinExistence type="predicted"/>
<evidence type="ECO:0000313" key="1">
    <source>
        <dbReference type="EMBL" id="GIG06795.1"/>
    </source>
</evidence>
<dbReference type="Proteomes" id="UP000630887">
    <property type="component" value="Unassembled WGS sequence"/>
</dbReference>
<accession>A0A8J3L5J0</accession>
<dbReference type="InterPro" id="IPR007995">
    <property type="entry name" value="DUF742"/>
</dbReference>
<keyword evidence="2" id="KW-1185">Reference proteome</keyword>
<reference evidence="1 2" key="1">
    <citation type="submission" date="2021-01" db="EMBL/GenBank/DDBJ databases">
        <title>Whole genome shotgun sequence of Catellatospora coxensis NBRC 107359.</title>
        <authorList>
            <person name="Komaki H."/>
            <person name="Tamura T."/>
        </authorList>
    </citation>
    <scope>NUCLEOTIDE SEQUENCE [LARGE SCALE GENOMIC DNA]</scope>
    <source>
        <strain evidence="1 2">NBRC 107359</strain>
    </source>
</reference>
<name>A0A8J3L5J0_9ACTN</name>
<sequence length="121" mass="12960">MEAPQEQWPDAVPVVRPYAMTSGRTTPVRGAFDLISIVLATRPPERDDGLHPESAQIIRHSQEPVSVAELAAELDLPAGTVMVLLGDLLAQRLIVTRSPTPARGVASRPVIEAVIHGLSTL</sequence>
<dbReference type="RefSeq" id="WP_203693153.1">
    <property type="nucleotide sequence ID" value="NZ_BAAALC010000012.1"/>
</dbReference>
<dbReference type="PANTHER" id="PTHR36221:SF1">
    <property type="entry name" value="DUF742 DOMAIN-CONTAINING PROTEIN"/>
    <property type="match status" value="1"/>
</dbReference>
<dbReference type="EMBL" id="BONI01000027">
    <property type="protein sequence ID" value="GIG06795.1"/>
    <property type="molecule type" value="Genomic_DNA"/>
</dbReference>
<dbReference type="Pfam" id="PF05331">
    <property type="entry name" value="DUF742"/>
    <property type="match status" value="1"/>
</dbReference>